<name>A0A378I3Y8_9GAMM</name>
<dbReference type="Gene3D" id="3.30.1380.10">
    <property type="match status" value="1"/>
</dbReference>
<dbReference type="AlphaFoldDB" id="A0A378I3Y8"/>
<dbReference type="Proteomes" id="UP000254968">
    <property type="component" value="Unassembled WGS sequence"/>
</dbReference>
<accession>A0A378I3Y8</accession>
<protein>
    <recommendedName>
        <fullName evidence="1">Peptidase M15C domain-containing protein</fullName>
    </recommendedName>
</protein>
<dbReference type="SUPFAM" id="SSF55166">
    <property type="entry name" value="Hedgehog/DD-peptidase"/>
    <property type="match status" value="1"/>
</dbReference>
<gene>
    <name evidence="2" type="ORF">NCTC13315_02255</name>
</gene>
<dbReference type="EMBL" id="UGNV01000001">
    <property type="protein sequence ID" value="STX29703.1"/>
    <property type="molecule type" value="Genomic_DNA"/>
</dbReference>
<evidence type="ECO:0000313" key="2">
    <source>
        <dbReference type="EMBL" id="STX29703.1"/>
    </source>
</evidence>
<proteinExistence type="predicted"/>
<keyword evidence="3" id="KW-1185">Reference proteome</keyword>
<dbReference type="GO" id="GO:0008233">
    <property type="term" value="F:peptidase activity"/>
    <property type="evidence" value="ECO:0007669"/>
    <property type="project" value="InterPro"/>
</dbReference>
<organism evidence="2 3">
    <name type="scientific">Legionella beliardensis</name>
    <dbReference type="NCBI Taxonomy" id="91822"/>
    <lineage>
        <taxon>Bacteria</taxon>
        <taxon>Pseudomonadati</taxon>
        <taxon>Pseudomonadota</taxon>
        <taxon>Gammaproteobacteria</taxon>
        <taxon>Legionellales</taxon>
        <taxon>Legionellaceae</taxon>
        <taxon>Legionella</taxon>
    </lineage>
</organism>
<dbReference type="Pfam" id="PF13539">
    <property type="entry name" value="Peptidase_M15_4"/>
    <property type="match status" value="1"/>
</dbReference>
<evidence type="ECO:0000259" key="1">
    <source>
        <dbReference type="Pfam" id="PF13539"/>
    </source>
</evidence>
<dbReference type="InterPro" id="IPR009045">
    <property type="entry name" value="Zn_M74/Hedgehog-like"/>
</dbReference>
<reference evidence="2 3" key="1">
    <citation type="submission" date="2018-06" db="EMBL/GenBank/DDBJ databases">
        <authorList>
            <consortium name="Pathogen Informatics"/>
            <person name="Doyle S."/>
        </authorList>
    </citation>
    <scope>NUCLEOTIDE SEQUENCE [LARGE SCALE GENOMIC DNA]</scope>
    <source>
        <strain evidence="2 3">NCTC13315</strain>
    </source>
</reference>
<evidence type="ECO:0000313" key="3">
    <source>
        <dbReference type="Proteomes" id="UP000254968"/>
    </source>
</evidence>
<feature type="domain" description="Peptidase M15C" evidence="1">
    <location>
        <begin position="194"/>
        <end position="269"/>
    </location>
</feature>
<sequence length="279" mass="32887">MSLYSLKLTRLMQIKFWSLFLLNFNIYATTLADLTRLQQAYPEHIKAVFADYIVWADGTKMSAGDNHPNKTWQEKLDKPSLYDQIKDVVYDSGIPPNPKNYHPTSDPGRIRYEPFFRKMYGNSEEEVKSHLTTIYWMPKLFGHAYPLRVTTVNQVSQKLISVSNELETLVAKHPEYIVFLKNPGGTFKWRLIANTHRLSNHSFGMTIDINADKSNYWQWDLQKAKKPITETTPVKYRNSIPWEIIPIFEKYGFIWGGKWYHYDTMHFEYRPELMSQIAD</sequence>
<dbReference type="InterPro" id="IPR039561">
    <property type="entry name" value="Peptidase_M15C"/>
</dbReference>